<dbReference type="PRINTS" id="PR00778">
    <property type="entry name" value="HTHARSR"/>
</dbReference>
<keyword evidence="2" id="KW-0238">DNA-binding</keyword>
<organism evidence="4 5">
    <name type="scientific">Ligilactobacillus ruminis</name>
    <dbReference type="NCBI Taxonomy" id="1623"/>
    <lineage>
        <taxon>Bacteria</taxon>
        <taxon>Bacillati</taxon>
        <taxon>Bacillota</taxon>
        <taxon>Bacilli</taxon>
        <taxon>Lactobacillales</taxon>
        <taxon>Lactobacillaceae</taxon>
        <taxon>Ligilactobacillus</taxon>
    </lineage>
</organism>
<dbReference type="GO" id="GO:0003700">
    <property type="term" value="F:DNA-binding transcription factor activity"/>
    <property type="evidence" value="ECO:0007669"/>
    <property type="project" value="InterPro"/>
</dbReference>
<protein>
    <submittedName>
        <fullName evidence="4">ArsR family transcriptional regulator</fullName>
    </submittedName>
</protein>
<dbReference type="InterPro" id="IPR051011">
    <property type="entry name" value="Metal_resp_trans_reg"/>
</dbReference>
<dbReference type="SUPFAM" id="SSF46785">
    <property type="entry name" value="Winged helix' DNA-binding domain"/>
    <property type="match status" value="1"/>
</dbReference>
<proteinExistence type="predicted"/>
<name>A0A3E4MFQ7_9LACO</name>
<evidence type="ECO:0000313" key="4">
    <source>
        <dbReference type="EMBL" id="RGK48497.1"/>
    </source>
</evidence>
<dbReference type="Pfam" id="PF01022">
    <property type="entry name" value="HTH_5"/>
    <property type="match status" value="1"/>
</dbReference>
<accession>A0A3E4MFQ7</accession>
<dbReference type="SMART" id="SM00418">
    <property type="entry name" value="HTH_ARSR"/>
    <property type="match status" value="1"/>
</dbReference>
<dbReference type="CDD" id="cd00090">
    <property type="entry name" value="HTH_ARSR"/>
    <property type="match status" value="1"/>
</dbReference>
<dbReference type="PROSITE" id="PS50987">
    <property type="entry name" value="HTH_ARSR_2"/>
    <property type="match status" value="1"/>
</dbReference>
<sequence>MKDMSEEKKPTLPTSEETEKCVQIFKAFGNDTRYRILYLLFEQALSVNEIVEAVGLTQSAVSHQLKILRQTGLVISLRDGQRVLYHLADRHVMTIFQAVKEHIAED</sequence>
<keyword evidence="3" id="KW-0804">Transcription</keyword>
<dbReference type="InterPro" id="IPR036390">
    <property type="entry name" value="WH_DNA-bd_sf"/>
</dbReference>
<dbReference type="InterPro" id="IPR011991">
    <property type="entry name" value="ArsR-like_HTH"/>
</dbReference>
<evidence type="ECO:0000256" key="3">
    <source>
        <dbReference type="ARBA" id="ARBA00023163"/>
    </source>
</evidence>
<evidence type="ECO:0000256" key="1">
    <source>
        <dbReference type="ARBA" id="ARBA00023015"/>
    </source>
</evidence>
<dbReference type="AlphaFoldDB" id="A0A3E4MFQ7"/>
<dbReference type="PANTHER" id="PTHR43132">
    <property type="entry name" value="ARSENICAL RESISTANCE OPERON REPRESSOR ARSR-RELATED"/>
    <property type="match status" value="1"/>
</dbReference>
<dbReference type="PANTHER" id="PTHR43132:SF6">
    <property type="entry name" value="HTH-TYPE TRANSCRIPTIONAL REPRESSOR CZRA"/>
    <property type="match status" value="1"/>
</dbReference>
<keyword evidence="1" id="KW-0805">Transcription regulation</keyword>
<dbReference type="NCBIfam" id="NF033788">
    <property type="entry name" value="HTH_metalloreg"/>
    <property type="match status" value="1"/>
</dbReference>
<dbReference type="EMBL" id="QSQR01000001">
    <property type="protein sequence ID" value="RGK48497.1"/>
    <property type="molecule type" value="Genomic_DNA"/>
</dbReference>
<dbReference type="Gene3D" id="1.10.10.10">
    <property type="entry name" value="Winged helix-like DNA-binding domain superfamily/Winged helix DNA-binding domain"/>
    <property type="match status" value="1"/>
</dbReference>
<evidence type="ECO:0000313" key="5">
    <source>
        <dbReference type="Proteomes" id="UP000260790"/>
    </source>
</evidence>
<comment type="caution">
    <text evidence="4">The sequence shown here is derived from an EMBL/GenBank/DDBJ whole genome shotgun (WGS) entry which is preliminary data.</text>
</comment>
<dbReference type="InterPro" id="IPR036388">
    <property type="entry name" value="WH-like_DNA-bd_sf"/>
</dbReference>
<evidence type="ECO:0000256" key="2">
    <source>
        <dbReference type="ARBA" id="ARBA00023125"/>
    </source>
</evidence>
<reference evidence="4 5" key="1">
    <citation type="submission" date="2018-08" db="EMBL/GenBank/DDBJ databases">
        <title>A genome reference for cultivated species of the human gut microbiota.</title>
        <authorList>
            <person name="Zou Y."/>
            <person name="Xue W."/>
            <person name="Luo G."/>
        </authorList>
    </citation>
    <scope>NUCLEOTIDE SEQUENCE [LARGE SCALE GENOMIC DNA]</scope>
    <source>
        <strain evidence="4 5">TF10-9AT</strain>
    </source>
</reference>
<dbReference type="Proteomes" id="UP000260790">
    <property type="component" value="Unassembled WGS sequence"/>
</dbReference>
<dbReference type="GO" id="GO:0003677">
    <property type="term" value="F:DNA binding"/>
    <property type="evidence" value="ECO:0007669"/>
    <property type="project" value="UniProtKB-KW"/>
</dbReference>
<dbReference type="InterPro" id="IPR001845">
    <property type="entry name" value="HTH_ArsR_DNA-bd_dom"/>
</dbReference>
<gene>
    <name evidence="4" type="ORF">DXD09_01890</name>
</gene>